<dbReference type="InterPro" id="IPR000160">
    <property type="entry name" value="GGDEF_dom"/>
</dbReference>
<feature type="transmembrane region" description="Helical" evidence="3">
    <location>
        <begin position="139"/>
        <end position="156"/>
    </location>
</feature>
<feature type="transmembrane region" description="Helical" evidence="3">
    <location>
        <begin position="162"/>
        <end position="180"/>
    </location>
</feature>
<dbReference type="PANTHER" id="PTHR45138:SF9">
    <property type="entry name" value="DIGUANYLATE CYCLASE DGCM-RELATED"/>
    <property type="match status" value="1"/>
</dbReference>
<dbReference type="InterPro" id="IPR043128">
    <property type="entry name" value="Rev_trsase/Diguanyl_cyclase"/>
</dbReference>
<dbReference type="Gene3D" id="3.30.70.270">
    <property type="match status" value="1"/>
</dbReference>
<gene>
    <name evidence="5" type="ORF">IYQ_16609</name>
</gene>
<evidence type="ECO:0000313" key="5">
    <source>
        <dbReference type="EMBL" id="EHI51374.1"/>
    </source>
</evidence>
<evidence type="ECO:0000256" key="1">
    <source>
        <dbReference type="ARBA" id="ARBA00012528"/>
    </source>
</evidence>
<evidence type="ECO:0000259" key="4">
    <source>
        <dbReference type="PROSITE" id="PS50887"/>
    </source>
</evidence>
<feature type="transmembrane region" description="Helical" evidence="3">
    <location>
        <begin position="87"/>
        <end position="106"/>
    </location>
</feature>
<keyword evidence="3" id="KW-1133">Transmembrane helix</keyword>
<evidence type="ECO:0000256" key="2">
    <source>
        <dbReference type="ARBA" id="ARBA00034247"/>
    </source>
</evidence>
<evidence type="ECO:0000256" key="3">
    <source>
        <dbReference type="SAM" id="Phobius"/>
    </source>
</evidence>
<dbReference type="InterPro" id="IPR050469">
    <property type="entry name" value="Diguanylate_Cyclase"/>
</dbReference>
<keyword evidence="6" id="KW-1185">Reference proteome</keyword>
<proteinExistence type="predicted"/>
<accession>A0ABN0DXG1</accession>
<keyword evidence="3" id="KW-0812">Transmembrane</keyword>
<dbReference type="Proteomes" id="UP000006428">
    <property type="component" value="Unassembled WGS sequence"/>
</dbReference>
<dbReference type="SMART" id="SM00267">
    <property type="entry name" value="GGDEF"/>
    <property type="match status" value="1"/>
</dbReference>
<dbReference type="PANTHER" id="PTHR45138">
    <property type="entry name" value="REGULATORY COMPONENTS OF SENSORY TRANSDUCTION SYSTEM"/>
    <property type="match status" value="1"/>
</dbReference>
<dbReference type="SUPFAM" id="SSF55073">
    <property type="entry name" value="Nucleotide cyclase"/>
    <property type="match status" value="1"/>
</dbReference>
<dbReference type="NCBIfam" id="TIGR00254">
    <property type="entry name" value="GGDEF"/>
    <property type="match status" value="1"/>
</dbReference>
<dbReference type="CDD" id="cd01949">
    <property type="entry name" value="GGDEF"/>
    <property type="match status" value="1"/>
</dbReference>
<keyword evidence="3" id="KW-0472">Membrane</keyword>
<feature type="transmembrane region" description="Helical" evidence="3">
    <location>
        <begin position="20"/>
        <end position="41"/>
    </location>
</feature>
<evidence type="ECO:0000313" key="6">
    <source>
        <dbReference type="Proteomes" id="UP000006428"/>
    </source>
</evidence>
<feature type="domain" description="GGDEF" evidence="4">
    <location>
        <begin position="245"/>
        <end position="382"/>
    </location>
</feature>
<comment type="caution">
    <text evidence="5">The sequence shown here is derived from an EMBL/GenBank/DDBJ whole genome shotgun (WGS) entry which is preliminary data.</text>
</comment>
<feature type="transmembrane region" description="Helical" evidence="3">
    <location>
        <begin position="112"/>
        <end position="132"/>
    </location>
</feature>
<dbReference type="EC" id="2.7.7.65" evidence="1"/>
<comment type="catalytic activity">
    <reaction evidence="2">
        <text>2 GTP = 3',3'-c-di-GMP + 2 diphosphate</text>
        <dbReference type="Rhea" id="RHEA:24898"/>
        <dbReference type="ChEBI" id="CHEBI:33019"/>
        <dbReference type="ChEBI" id="CHEBI:37565"/>
        <dbReference type="ChEBI" id="CHEBI:58805"/>
        <dbReference type="EC" id="2.7.7.65"/>
    </reaction>
</comment>
<sequence length="386" mass="43001">MQLTQSVTRQVKQAIMAQLYTHSSFSLPCLGLLALGWSLLFHDYLPAGEALGWLALVCLLLLCRGWHLRWRQSSLTQTPLPVLERELFIGVTITSIIWALGVLLYMDKLPDTYRAAMMMLSSLILTGSAIMLFGSRRSLYGAVLPLGLAMLFELGAGNEQERIVSCMLAGYLFVFLPTLLRRLRRDQVASLYHRFSNADLVAELKLVSEHLKLTSRLDGLTGIANRAHLDYCLERAWRRCHRARAPLSLVLVDVDYFKQFNDLYGHQQGDECLQRVAALLAEVQRREDDLAARYGGEEFALLLPCTSMQGALQIAENVRMALKDLGIPHQKSLVSGRVSCSFGVATLVPDQSGSIAELIQKADAALYQAKHNGRDRIEVALMGKVA</sequence>
<dbReference type="PROSITE" id="PS50887">
    <property type="entry name" value="GGDEF"/>
    <property type="match status" value="1"/>
</dbReference>
<reference evidence="5 6" key="1">
    <citation type="journal article" date="2012" name="Front. Microbiol.">
        <title>Draft Genome Sequence of the Virulent Strain 01-B526 of the Fish Pathogen Aeromonas salmonicida.</title>
        <authorList>
            <person name="Charette S.J."/>
            <person name="Brochu F."/>
            <person name="Boyle B."/>
            <person name="Filion G."/>
            <person name="Tanaka K.H."/>
            <person name="Derome N."/>
        </authorList>
    </citation>
    <scope>NUCLEOTIDE SEQUENCE [LARGE SCALE GENOMIC DNA]</scope>
    <source>
        <strain evidence="5 6">01-B526</strain>
    </source>
</reference>
<dbReference type="EMBL" id="AGVO01000060">
    <property type="protein sequence ID" value="EHI51374.1"/>
    <property type="molecule type" value="Genomic_DNA"/>
</dbReference>
<name>A0ABN0DXG1_AERSS</name>
<organism evidence="5 6">
    <name type="scientific">Aeromonas salmonicida subsp. salmonicida 01-B526</name>
    <dbReference type="NCBI Taxonomy" id="1076135"/>
    <lineage>
        <taxon>Bacteria</taxon>
        <taxon>Pseudomonadati</taxon>
        <taxon>Pseudomonadota</taxon>
        <taxon>Gammaproteobacteria</taxon>
        <taxon>Aeromonadales</taxon>
        <taxon>Aeromonadaceae</taxon>
        <taxon>Aeromonas</taxon>
    </lineage>
</organism>
<feature type="transmembrane region" description="Helical" evidence="3">
    <location>
        <begin position="47"/>
        <end position="66"/>
    </location>
</feature>
<dbReference type="Pfam" id="PF00990">
    <property type="entry name" value="GGDEF"/>
    <property type="match status" value="1"/>
</dbReference>
<dbReference type="InterPro" id="IPR029787">
    <property type="entry name" value="Nucleotide_cyclase"/>
</dbReference>
<protein>
    <recommendedName>
        <fullName evidence="1">diguanylate cyclase</fullName>
        <ecNumber evidence="1">2.7.7.65</ecNumber>
    </recommendedName>
</protein>